<proteinExistence type="predicted"/>
<organism evidence="1 2">
    <name type="scientific">Tetrapyrgos nigripes</name>
    <dbReference type="NCBI Taxonomy" id="182062"/>
    <lineage>
        <taxon>Eukaryota</taxon>
        <taxon>Fungi</taxon>
        <taxon>Dikarya</taxon>
        <taxon>Basidiomycota</taxon>
        <taxon>Agaricomycotina</taxon>
        <taxon>Agaricomycetes</taxon>
        <taxon>Agaricomycetidae</taxon>
        <taxon>Agaricales</taxon>
        <taxon>Marasmiineae</taxon>
        <taxon>Marasmiaceae</taxon>
        <taxon>Tetrapyrgos</taxon>
    </lineage>
</organism>
<dbReference type="PANTHER" id="PTHR32285">
    <property type="entry name" value="PROTEIN TRICHOME BIREFRINGENCE-LIKE 9-RELATED"/>
    <property type="match status" value="1"/>
</dbReference>
<sequence length="510" mass="59297">MSPLYLTSLGSESLMFEKQGPRSQESGIPRLRLDLFTRQHLETFSVYILDHSPDSDNPIIPILDNKLEFETTTSSSSNSLPPPSGQDVDVQKYGPFCPSDKCAQGHWVPRVPRFETYEQAENAINTAYNKNGEDRGFRMPDVELEPEPVTITEEQRRERILEISNWVWKPQFGEVIPFNVEEFVLKLLKSPGGMFLVGDSLTTHHFLTIFHRISQADFKLDAYAEDGPFKGHPYVVQYNLDVNHPRNQALINMAGIPASRASRPILTHVVAHVLTTPKEMNKIFRTDWEYVHNHHFAQVEGWQDFLAEKTRPREGEVSITEDNLVIVNTGAHWSRSTLHGYVGKQSDRAAFSRKIEHGHSVMIKTMIASMASLSQTTVFFRSTSPGHSSCMQHYRPFSSIEAAKDFTEKPENNKETTEQWWDWDMFASRNEMWRAEIKKYEEERNANNWNGKGSKWVYLDFWQMDLQRADAHSGYWDCLHYIVPFEFKEWTDMIFHYLFVEERLKERQPH</sequence>
<dbReference type="InterPro" id="IPR029962">
    <property type="entry name" value="TBL"/>
</dbReference>
<accession>A0A8H5CV79</accession>
<dbReference type="Proteomes" id="UP000559256">
    <property type="component" value="Unassembled WGS sequence"/>
</dbReference>
<reference evidence="1 2" key="1">
    <citation type="journal article" date="2020" name="ISME J.">
        <title>Uncovering the hidden diversity of litter-decomposition mechanisms in mushroom-forming fungi.</title>
        <authorList>
            <person name="Floudas D."/>
            <person name="Bentzer J."/>
            <person name="Ahren D."/>
            <person name="Johansson T."/>
            <person name="Persson P."/>
            <person name="Tunlid A."/>
        </authorList>
    </citation>
    <scope>NUCLEOTIDE SEQUENCE [LARGE SCALE GENOMIC DNA]</scope>
    <source>
        <strain evidence="1 2">CBS 291.85</strain>
    </source>
</reference>
<dbReference type="PANTHER" id="PTHR32285:SF48">
    <property type="entry name" value="PROTEIN TRICHOME BIREFRINGENCE-LIKE 19"/>
    <property type="match status" value="1"/>
</dbReference>
<protein>
    <submittedName>
        <fullName evidence="1">Uncharacterized protein</fullName>
    </submittedName>
</protein>
<dbReference type="OrthoDB" id="630188at2759"/>
<keyword evidence="2" id="KW-1185">Reference proteome</keyword>
<gene>
    <name evidence="1" type="ORF">D9758_014841</name>
</gene>
<comment type="caution">
    <text evidence="1">The sequence shown here is derived from an EMBL/GenBank/DDBJ whole genome shotgun (WGS) entry which is preliminary data.</text>
</comment>
<evidence type="ECO:0000313" key="2">
    <source>
        <dbReference type="Proteomes" id="UP000559256"/>
    </source>
</evidence>
<evidence type="ECO:0000313" key="1">
    <source>
        <dbReference type="EMBL" id="KAF5347678.1"/>
    </source>
</evidence>
<name>A0A8H5CV79_9AGAR</name>
<dbReference type="AlphaFoldDB" id="A0A8H5CV79"/>
<dbReference type="EMBL" id="JAACJM010000090">
    <property type="protein sequence ID" value="KAF5347678.1"/>
    <property type="molecule type" value="Genomic_DNA"/>
</dbReference>
<dbReference type="GO" id="GO:0016413">
    <property type="term" value="F:O-acetyltransferase activity"/>
    <property type="evidence" value="ECO:0007669"/>
    <property type="project" value="InterPro"/>
</dbReference>